<protein>
    <submittedName>
        <fullName evidence="1">Uncharacterized protein</fullName>
    </submittedName>
</protein>
<dbReference type="Proteomes" id="UP001057402">
    <property type="component" value="Chromosome 1"/>
</dbReference>
<reference evidence="2" key="1">
    <citation type="journal article" date="2023" name="Front. Plant Sci.">
        <title>Chromosomal-level genome assembly of Melastoma candidum provides insights into trichome evolution.</title>
        <authorList>
            <person name="Zhong Y."/>
            <person name="Wu W."/>
            <person name="Sun C."/>
            <person name="Zou P."/>
            <person name="Liu Y."/>
            <person name="Dai S."/>
            <person name="Zhou R."/>
        </authorList>
    </citation>
    <scope>NUCLEOTIDE SEQUENCE [LARGE SCALE GENOMIC DNA]</scope>
</reference>
<sequence length="71" mass="8321">MEQWRASCWIVDRSDACVEKLSLEDRVAFTENHLDDILDSADRPLEGKRWWLNAERSIPSAWQFASISQKL</sequence>
<organism evidence="1 2">
    <name type="scientific">Melastoma candidum</name>
    <dbReference type="NCBI Taxonomy" id="119954"/>
    <lineage>
        <taxon>Eukaryota</taxon>
        <taxon>Viridiplantae</taxon>
        <taxon>Streptophyta</taxon>
        <taxon>Embryophyta</taxon>
        <taxon>Tracheophyta</taxon>
        <taxon>Spermatophyta</taxon>
        <taxon>Magnoliopsida</taxon>
        <taxon>eudicotyledons</taxon>
        <taxon>Gunneridae</taxon>
        <taxon>Pentapetalae</taxon>
        <taxon>rosids</taxon>
        <taxon>malvids</taxon>
        <taxon>Myrtales</taxon>
        <taxon>Melastomataceae</taxon>
        <taxon>Melastomatoideae</taxon>
        <taxon>Melastomateae</taxon>
        <taxon>Melastoma</taxon>
    </lineage>
</organism>
<keyword evidence="2" id="KW-1185">Reference proteome</keyword>
<gene>
    <name evidence="1" type="ORF">MLD38_001267</name>
</gene>
<evidence type="ECO:0000313" key="1">
    <source>
        <dbReference type="EMBL" id="KAI4388991.1"/>
    </source>
</evidence>
<accession>A0ACB9SEN6</accession>
<name>A0ACB9SEN6_9MYRT</name>
<evidence type="ECO:0000313" key="2">
    <source>
        <dbReference type="Proteomes" id="UP001057402"/>
    </source>
</evidence>
<dbReference type="EMBL" id="CM042880">
    <property type="protein sequence ID" value="KAI4388991.1"/>
    <property type="molecule type" value="Genomic_DNA"/>
</dbReference>
<comment type="caution">
    <text evidence="1">The sequence shown here is derived from an EMBL/GenBank/DDBJ whole genome shotgun (WGS) entry which is preliminary data.</text>
</comment>
<proteinExistence type="predicted"/>